<dbReference type="EMBL" id="ON529850">
    <property type="protein sequence ID" value="UTC28113.1"/>
    <property type="molecule type" value="Genomic_DNA"/>
</dbReference>
<evidence type="ECO:0000313" key="1">
    <source>
        <dbReference type="EMBL" id="UTC28113.1"/>
    </source>
</evidence>
<accession>A0A9E7SQG9</accession>
<gene>
    <name evidence="1" type="ORF">GURKE_00820</name>
</gene>
<proteinExistence type="predicted"/>
<organism evidence="1 2">
    <name type="scientific">Brevundimonas phage vB_BpoS-Gurke</name>
    <dbReference type="NCBI Taxonomy" id="2948599"/>
    <lineage>
        <taxon>Viruses</taxon>
        <taxon>Duplodnaviria</taxon>
        <taxon>Heunggongvirae</taxon>
        <taxon>Uroviricota</taxon>
        <taxon>Caudoviricetes</taxon>
        <taxon>Jeanschmidtviridae</taxon>
        <taxon>Kikimoravirus</taxon>
        <taxon>Kikimoravirus gurke</taxon>
    </lineage>
</organism>
<keyword evidence="2" id="KW-1185">Reference proteome</keyword>
<name>A0A9E7SQG9_9CAUD</name>
<evidence type="ECO:0000313" key="2">
    <source>
        <dbReference type="Proteomes" id="UP001055634"/>
    </source>
</evidence>
<sequence>MIAPSYHDLHVTTEDMERTSLFNLPYNVEVTCTRTGGWQVWHQRRDGARVVLAAEYGGDGQGLRLDVAGIVIVDSMPFEDCA</sequence>
<reference evidence="1" key="1">
    <citation type="submission" date="2022-04" db="EMBL/GenBank/DDBJ databases">
        <authorList>
            <person name="Friedrich I."/>
            <person name="Schneider D."/>
            <person name="Poehlein A."/>
            <person name="Hertel R."/>
            <person name="Daniel R."/>
        </authorList>
    </citation>
    <scope>NUCLEOTIDE SEQUENCE</scope>
</reference>
<protein>
    <submittedName>
        <fullName evidence="1">Uncharacterized protein</fullName>
    </submittedName>
</protein>
<dbReference type="Proteomes" id="UP001055634">
    <property type="component" value="Segment"/>
</dbReference>